<keyword evidence="1" id="KW-0472">Membrane</keyword>
<evidence type="ECO:0000313" key="2">
    <source>
        <dbReference type="EMBL" id="GGF96891.1"/>
    </source>
</evidence>
<sequence>MKTAMYKYKRQRISVNDTTFDLITRLDSEHNDSIYHQNKLLSSIEIKGDRTHEFEFVNNHYIFHVDSEQTVTEVLVNGRSQDFACDEVKLSPWLKYLTGIAFLIMAAMAIFVDKTLKSDYMMGYYGFQMTIAVLILYLLFRQYRFAYPRKK</sequence>
<reference evidence="2" key="2">
    <citation type="submission" date="2020-09" db="EMBL/GenBank/DDBJ databases">
        <authorList>
            <person name="Sun Q."/>
            <person name="Zhou Y."/>
        </authorList>
    </citation>
    <scope>NUCLEOTIDE SEQUENCE</scope>
    <source>
        <strain evidence="2">CGMCC 1.12181</strain>
    </source>
</reference>
<dbReference type="RefSeq" id="WP_345258685.1">
    <property type="nucleotide sequence ID" value="NZ_BAABJF010000003.1"/>
</dbReference>
<gene>
    <name evidence="2" type="ORF">GCM10011365_17880</name>
</gene>
<name>A0A917FRS3_9GAMM</name>
<comment type="caution">
    <text evidence="2">The sequence shown here is derived from an EMBL/GenBank/DDBJ whole genome shotgun (WGS) entry which is preliminary data.</text>
</comment>
<evidence type="ECO:0000256" key="1">
    <source>
        <dbReference type="SAM" id="Phobius"/>
    </source>
</evidence>
<feature type="transmembrane region" description="Helical" evidence="1">
    <location>
        <begin position="93"/>
        <end position="112"/>
    </location>
</feature>
<evidence type="ECO:0000313" key="3">
    <source>
        <dbReference type="Proteomes" id="UP000605253"/>
    </source>
</evidence>
<feature type="transmembrane region" description="Helical" evidence="1">
    <location>
        <begin position="124"/>
        <end position="140"/>
    </location>
</feature>
<keyword evidence="3" id="KW-1185">Reference proteome</keyword>
<dbReference type="EMBL" id="BMEO01000007">
    <property type="protein sequence ID" value="GGF96891.1"/>
    <property type="molecule type" value="Genomic_DNA"/>
</dbReference>
<accession>A0A917FRS3</accession>
<proteinExistence type="predicted"/>
<organism evidence="2 3">
    <name type="scientific">Marinicella pacifica</name>
    <dbReference type="NCBI Taxonomy" id="1171543"/>
    <lineage>
        <taxon>Bacteria</taxon>
        <taxon>Pseudomonadati</taxon>
        <taxon>Pseudomonadota</taxon>
        <taxon>Gammaproteobacteria</taxon>
        <taxon>Lysobacterales</taxon>
        <taxon>Marinicellaceae</taxon>
        <taxon>Marinicella</taxon>
    </lineage>
</organism>
<dbReference type="AlphaFoldDB" id="A0A917FRS3"/>
<dbReference type="Proteomes" id="UP000605253">
    <property type="component" value="Unassembled WGS sequence"/>
</dbReference>
<protein>
    <submittedName>
        <fullName evidence="2">Uncharacterized protein</fullName>
    </submittedName>
</protein>
<keyword evidence="1" id="KW-0812">Transmembrane</keyword>
<keyword evidence="1" id="KW-1133">Transmembrane helix</keyword>
<reference evidence="2" key="1">
    <citation type="journal article" date="2014" name="Int. J. Syst. Evol. Microbiol.">
        <title>Complete genome sequence of Corynebacterium casei LMG S-19264T (=DSM 44701T), isolated from a smear-ripened cheese.</title>
        <authorList>
            <consortium name="US DOE Joint Genome Institute (JGI-PGF)"/>
            <person name="Walter F."/>
            <person name="Albersmeier A."/>
            <person name="Kalinowski J."/>
            <person name="Ruckert C."/>
        </authorList>
    </citation>
    <scope>NUCLEOTIDE SEQUENCE</scope>
    <source>
        <strain evidence="2">CGMCC 1.12181</strain>
    </source>
</reference>